<dbReference type="GO" id="GO:0005886">
    <property type="term" value="C:plasma membrane"/>
    <property type="evidence" value="ECO:0007669"/>
    <property type="project" value="UniProtKB-SubCell"/>
</dbReference>
<dbReference type="NCBIfam" id="TIGR03810">
    <property type="entry name" value="arg_ornith_anti"/>
    <property type="match status" value="1"/>
</dbReference>
<comment type="subcellular location">
    <subcellularLocation>
        <location evidence="1">Cell membrane</location>
        <topology evidence="1">Multi-pass membrane protein</topology>
    </subcellularLocation>
</comment>
<dbReference type="Proteomes" id="UP001281024">
    <property type="component" value="Unassembled WGS sequence"/>
</dbReference>
<feature type="transmembrane region" description="Helical" evidence="10">
    <location>
        <begin position="336"/>
        <end position="357"/>
    </location>
</feature>
<feature type="transmembrane region" description="Helical" evidence="10">
    <location>
        <begin position="100"/>
        <end position="121"/>
    </location>
</feature>
<evidence type="ECO:0000256" key="8">
    <source>
        <dbReference type="ARBA" id="ARBA00023136"/>
    </source>
</evidence>
<comment type="caution">
    <text evidence="11">The sequence shown here is derived from an EMBL/GenBank/DDBJ whole genome shotgun (WGS) entry which is preliminary data.</text>
</comment>
<dbReference type="InterPro" id="IPR004754">
    <property type="entry name" value="Amino_acid_antiprt"/>
</dbReference>
<dbReference type="InterPro" id="IPR002293">
    <property type="entry name" value="AA/rel_permease1"/>
</dbReference>
<dbReference type="InterPro" id="IPR050367">
    <property type="entry name" value="APC_superfamily"/>
</dbReference>
<dbReference type="NCBIfam" id="TIGR00905">
    <property type="entry name" value="2A0302"/>
    <property type="match status" value="1"/>
</dbReference>
<feature type="transmembrane region" description="Helical" evidence="10">
    <location>
        <begin position="157"/>
        <end position="177"/>
    </location>
</feature>
<dbReference type="Gene3D" id="1.20.1740.10">
    <property type="entry name" value="Amino acid/polyamine transporter I"/>
    <property type="match status" value="1"/>
</dbReference>
<keyword evidence="4" id="KW-1003">Cell membrane</keyword>
<evidence type="ECO:0000256" key="3">
    <source>
        <dbReference type="ARBA" id="ARBA00022448"/>
    </source>
</evidence>
<dbReference type="RefSeq" id="WP_071437858.1">
    <property type="nucleotide sequence ID" value="NZ_MLOL01000332.1"/>
</dbReference>
<feature type="transmembrane region" description="Helical" evidence="10">
    <location>
        <begin position="239"/>
        <end position="263"/>
    </location>
</feature>
<evidence type="ECO:0000313" key="11">
    <source>
        <dbReference type="EMBL" id="MDV7714489.1"/>
    </source>
</evidence>
<evidence type="ECO:0000256" key="5">
    <source>
        <dbReference type="ARBA" id="ARBA00022692"/>
    </source>
</evidence>
<evidence type="ECO:0000256" key="9">
    <source>
        <dbReference type="NCBIfam" id="TIGR03810"/>
    </source>
</evidence>
<feature type="transmembrane region" description="Helical" evidence="10">
    <location>
        <begin position="363"/>
        <end position="383"/>
    </location>
</feature>
<evidence type="ECO:0000256" key="6">
    <source>
        <dbReference type="ARBA" id="ARBA00022970"/>
    </source>
</evidence>
<name>A0AAJ2P0C7_OENOE</name>
<evidence type="ECO:0000256" key="1">
    <source>
        <dbReference type="ARBA" id="ARBA00004651"/>
    </source>
</evidence>
<dbReference type="GO" id="GO:1903826">
    <property type="term" value="P:L-arginine transmembrane transport"/>
    <property type="evidence" value="ECO:0007669"/>
    <property type="project" value="InterPro"/>
</dbReference>
<evidence type="ECO:0000256" key="10">
    <source>
        <dbReference type="SAM" id="Phobius"/>
    </source>
</evidence>
<feature type="transmembrane region" description="Helical" evidence="10">
    <location>
        <begin position="42"/>
        <end position="62"/>
    </location>
</feature>
<keyword evidence="8 10" id="KW-0472">Membrane</keyword>
<gene>
    <name evidence="11" type="primary">arcD</name>
    <name evidence="11" type="ORF">GA838_01660</name>
</gene>
<dbReference type="GO" id="GO:0006527">
    <property type="term" value="P:L-arginine catabolic process"/>
    <property type="evidence" value="ECO:0007669"/>
    <property type="project" value="UniProtKB-UniRule"/>
</dbReference>
<dbReference type="AlphaFoldDB" id="A0AAJ2P0C7"/>
<sequence>MKKRTKKSGIGLISLIAIVINSSIGAGIFGLISGIASSASPGAALIAWMICGIGILGLVLSINNLVLKKPKLNGIFVYAQEGFGPFAGFISGWGYWLSSWLSNIAFATMLMSATGFFFPVFGNGQNLPSVVAASILSWVLTVLVNRGIESASFINTFIAICKLIPIFIFITFAFILFKFNVFDSDFWSTFNSNISSGFHFGDVANQIRGCLMVIMWVFVGIEGASVMAKHAKSKRDVGLATVLGLSCLLAIYVLVSILPYGILSQAKLSQLRSPSMQYLFQRMVGKWGGTLIGLGVVISITGSWLSWTMIPAQTMSDMANEGLLPKIFGRTNKRNASTFALFSTECLFQLFLLTLLVTDKAYIFAYSLCTVATIVTYVFVAAYQIKFSLLDKELNNKRQFFYGIIAFVFQVSVIILAGIQYLLLCLIAYIPGIYCYVRARKEQGKYGFSNNEKKIATLIVFFGFVAIGLLALGFIKT</sequence>
<dbReference type="EMBL" id="WERV01000001">
    <property type="protein sequence ID" value="MDV7714489.1"/>
    <property type="molecule type" value="Genomic_DNA"/>
</dbReference>
<keyword evidence="5 10" id="KW-0812">Transmembrane</keyword>
<dbReference type="PANTHER" id="PTHR42770">
    <property type="entry name" value="AMINO ACID TRANSPORTER-RELATED"/>
    <property type="match status" value="1"/>
</dbReference>
<feature type="transmembrane region" description="Helical" evidence="10">
    <location>
        <begin position="127"/>
        <end position="145"/>
    </location>
</feature>
<comment type="similarity">
    <text evidence="2">Belongs to the amino acid-polyamine-organocation (APC) superfamily. Basic amino acid/polyamine antiporter (APA) (TC 2.A.3.2) family.</text>
</comment>
<dbReference type="Pfam" id="PF13520">
    <property type="entry name" value="AA_permease_2"/>
    <property type="match status" value="1"/>
</dbReference>
<evidence type="ECO:0000313" key="12">
    <source>
        <dbReference type="Proteomes" id="UP001281024"/>
    </source>
</evidence>
<feature type="transmembrane region" description="Helical" evidence="10">
    <location>
        <begin position="404"/>
        <end position="430"/>
    </location>
</feature>
<protein>
    <recommendedName>
        <fullName evidence="9">Arginine-ornithine antiporter</fullName>
    </recommendedName>
</protein>
<keyword evidence="3" id="KW-0813">Transport</keyword>
<feature type="transmembrane region" description="Helical" evidence="10">
    <location>
        <begin position="455"/>
        <end position="475"/>
    </location>
</feature>
<reference evidence="11" key="1">
    <citation type="submission" date="2019-10" db="EMBL/GenBank/DDBJ databases">
        <title>Malate fermentation in French cider.</title>
        <authorList>
            <person name="Cousin F.J."/>
            <person name="Medina Fernandez S."/>
            <person name="Misery B."/>
            <person name="Laplace J.-M."/>
            <person name="Cretenet M."/>
        </authorList>
    </citation>
    <scope>NUCLEOTIDE SEQUENCE</scope>
    <source>
        <strain evidence="11">UCMA15129</strain>
    </source>
</reference>
<evidence type="ECO:0000256" key="7">
    <source>
        <dbReference type="ARBA" id="ARBA00022989"/>
    </source>
</evidence>
<dbReference type="PANTHER" id="PTHR42770:SF4">
    <property type="entry name" value="ARGININE_ORNITHINE ANTIPORTER-RELATED"/>
    <property type="match status" value="1"/>
</dbReference>
<feature type="transmembrane region" description="Helical" evidence="10">
    <location>
        <begin position="206"/>
        <end position="227"/>
    </location>
</feature>
<proteinExistence type="inferred from homology"/>
<evidence type="ECO:0000256" key="4">
    <source>
        <dbReference type="ARBA" id="ARBA00022475"/>
    </source>
</evidence>
<dbReference type="PIRSF" id="PIRSF006060">
    <property type="entry name" value="AA_transporter"/>
    <property type="match status" value="1"/>
</dbReference>
<feature type="transmembrane region" description="Helical" evidence="10">
    <location>
        <begin position="283"/>
        <end position="305"/>
    </location>
</feature>
<feature type="transmembrane region" description="Helical" evidence="10">
    <location>
        <begin position="12"/>
        <end position="36"/>
    </location>
</feature>
<dbReference type="InterPro" id="IPR022461">
    <property type="entry name" value="Arg/Orn_antiprt_ArcD"/>
</dbReference>
<dbReference type="GO" id="GO:0043858">
    <property type="term" value="F:arginine:ornithine antiporter activity"/>
    <property type="evidence" value="ECO:0007669"/>
    <property type="project" value="UniProtKB-UniRule"/>
</dbReference>
<keyword evidence="7 10" id="KW-1133">Transmembrane helix</keyword>
<accession>A0AAJ2P0C7</accession>
<keyword evidence="6" id="KW-0029">Amino-acid transport</keyword>
<evidence type="ECO:0000256" key="2">
    <source>
        <dbReference type="ARBA" id="ARBA00008220"/>
    </source>
</evidence>
<organism evidence="11 12">
    <name type="scientific">Oenococcus oeni</name>
    <name type="common">Leuconostoc oenos</name>
    <dbReference type="NCBI Taxonomy" id="1247"/>
    <lineage>
        <taxon>Bacteria</taxon>
        <taxon>Bacillati</taxon>
        <taxon>Bacillota</taxon>
        <taxon>Bacilli</taxon>
        <taxon>Lactobacillales</taxon>
        <taxon>Lactobacillaceae</taxon>
        <taxon>Oenococcus</taxon>
    </lineage>
</organism>